<comment type="caution">
    <text evidence="2">The sequence shown here is derived from an EMBL/GenBank/DDBJ whole genome shotgun (WGS) entry which is preliminary data.</text>
</comment>
<name>A0A0F9VQ71_9ZZZZ</name>
<dbReference type="EMBL" id="LAZR01000463">
    <property type="protein sequence ID" value="KKN67908.1"/>
    <property type="molecule type" value="Genomic_DNA"/>
</dbReference>
<sequence>MGYITYCTSTIVDDARISDNVLRTFLCISNFLKADGFAYCSNEWLCNKRDLEPRSVRRHLESMEKAGYIWREMWSDGLKRKRRIWLPEKYLMHLEVSKLEDPEFRKFLSDGQYERCDDFEEKFTKRTSSVPIEEDRDVRLQEDKDDPSYIRRNKKAELESSSKEPPIVHNSEPPNPQPAAAAAASCCKTSHVDLPKIVTDLPENERELVIALFWKKNAKKTIDDPAGWMVACVQGGWHLKKQFEPPPPPEPESVVNKRANTLYANYVIKKLECVPNIDSWLVSNFLIITHTDGGHNDLNLAQSSYSFRARVYQVLKNLKLSPELYLADQQNGEDKKEDITLN</sequence>
<reference evidence="2" key="1">
    <citation type="journal article" date="2015" name="Nature">
        <title>Complex archaea that bridge the gap between prokaryotes and eukaryotes.</title>
        <authorList>
            <person name="Spang A."/>
            <person name="Saw J.H."/>
            <person name="Jorgensen S.L."/>
            <person name="Zaremba-Niedzwiedzka K."/>
            <person name="Martijn J."/>
            <person name="Lind A.E."/>
            <person name="van Eijk R."/>
            <person name="Schleper C."/>
            <person name="Guy L."/>
            <person name="Ettema T.J."/>
        </authorList>
    </citation>
    <scope>NUCLEOTIDE SEQUENCE</scope>
</reference>
<dbReference type="SUPFAM" id="SSF46785">
    <property type="entry name" value="Winged helix' DNA-binding domain"/>
    <property type="match status" value="1"/>
</dbReference>
<proteinExistence type="predicted"/>
<organism evidence="2">
    <name type="scientific">marine sediment metagenome</name>
    <dbReference type="NCBI Taxonomy" id="412755"/>
    <lineage>
        <taxon>unclassified sequences</taxon>
        <taxon>metagenomes</taxon>
        <taxon>ecological metagenomes</taxon>
    </lineage>
</organism>
<evidence type="ECO:0000313" key="2">
    <source>
        <dbReference type="EMBL" id="KKN67908.1"/>
    </source>
</evidence>
<dbReference type="InterPro" id="IPR036390">
    <property type="entry name" value="WH_DNA-bd_sf"/>
</dbReference>
<protein>
    <submittedName>
        <fullName evidence="2">Uncharacterized protein</fullName>
    </submittedName>
</protein>
<evidence type="ECO:0000256" key="1">
    <source>
        <dbReference type="SAM" id="MobiDB-lite"/>
    </source>
</evidence>
<dbReference type="AlphaFoldDB" id="A0A0F9VQ71"/>
<accession>A0A0F9VQ71</accession>
<gene>
    <name evidence="2" type="ORF">LCGC14_0456950</name>
</gene>
<feature type="region of interest" description="Disordered" evidence="1">
    <location>
        <begin position="134"/>
        <end position="184"/>
    </location>
</feature>
<feature type="compositionally biased region" description="Basic and acidic residues" evidence="1">
    <location>
        <begin position="136"/>
        <end position="162"/>
    </location>
</feature>